<proteinExistence type="predicted"/>
<evidence type="ECO:0000313" key="1">
    <source>
        <dbReference type="EMBL" id="GAU35236.1"/>
    </source>
</evidence>
<evidence type="ECO:0000313" key="2">
    <source>
        <dbReference type="Proteomes" id="UP000242715"/>
    </source>
</evidence>
<dbReference type="Proteomes" id="UP000242715">
    <property type="component" value="Unassembled WGS sequence"/>
</dbReference>
<name>A0A2Z6MSY4_TRISU</name>
<organism evidence="1 2">
    <name type="scientific">Trifolium subterraneum</name>
    <name type="common">Subterranean clover</name>
    <dbReference type="NCBI Taxonomy" id="3900"/>
    <lineage>
        <taxon>Eukaryota</taxon>
        <taxon>Viridiplantae</taxon>
        <taxon>Streptophyta</taxon>
        <taxon>Embryophyta</taxon>
        <taxon>Tracheophyta</taxon>
        <taxon>Spermatophyta</taxon>
        <taxon>Magnoliopsida</taxon>
        <taxon>eudicotyledons</taxon>
        <taxon>Gunneridae</taxon>
        <taxon>Pentapetalae</taxon>
        <taxon>rosids</taxon>
        <taxon>fabids</taxon>
        <taxon>Fabales</taxon>
        <taxon>Fabaceae</taxon>
        <taxon>Papilionoideae</taxon>
        <taxon>50 kb inversion clade</taxon>
        <taxon>NPAAA clade</taxon>
        <taxon>Hologalegina</taxon>
        <taxon>IRL clade</taxon>
        <taxon>Trifolieae</taxon>
        <taxon>Trifolium</taxon>
    </lineage>
</organism>
<dbReference type="AlphaFoldDB" id="A0A2Z6MSY4"/>
<keyword evidence="2" id="KW-1185">Reference proteome</keyword>
<protein>
    <submittedName>
        <fullName evidence="1">Uncharacterized protein</fullName>
    </submittedName>
</protein>
<accession>A0A2Z6MSY4</accession>
<reference evidence="2" key="1">
    <citation type="journal article" date="2017" name="Front. Plant Sci.">
        <title>Climate Clever Clovers: New Paradigm to Reduce the Environmental Footprint of Ruminants by Breeding Low Methanogenic Forages Utilizing Haplotype Variation.</title>
        <authorList>
            <person name="Kaur P."/>
            <person name="Appels R."/>
            <person name="Bayer P.E."/>
            <person name="Keeble-Gagnere G."/>
            <person name="Wang J."/>
            <person name="Hirakawa H."/>
            <person name="Shirasawa K."/>
            <person name="Vercoe P."/>
            <person name="Stefanova K."/>
            <person name="Durmic Z."/>
            <person name="Nichols P."/>
            <person name="Revell C."/>
            <person name="Isobe S.N."/>
            <person name="Edwards D."/>
            <person name="Erskine W."/>
        </authorList>
    </citation>
    <scope>NUCLEOTIDE SEQUENCE [LARGE SCALE GENOMIC DNA]</scope>
    <source>
        <strain evidence="2">cv. Daliak</strain>
    </source>
</reference>
<dbReference type="EMBL" id="DF973581">
    <property type="protein sequence ID" value="GAU35236.1"/>
    <property type="molecule type" value="Genomic_DNA"/>
</dbReference>
<sequence length="103" mass="11123">MNDINKKNSRGFDLEKPAIESTFFGSSFGIDEGEVGTSSYTTAFQSCELSTVGDCSNEEMEVDLTLSIGGSQLNKNSNMGECSDTTDSIRSNTVKFTQGLQLK</sequence>
<dbReference type="OrthoDB" id="1928288at2759"/>
<gene>
    <name evidence="1" type="ORF">TSUD_205120</name>
</gene>